<evidence type="ECO:0000313" key="2">
    <source>
        <dbReference type="EMBL" id="EMC97033.1"/>
    </source>
</evidence>
<organism evidence="2 3">
    <name type="scientific">Baudoinia panamericana (strain UAMH 10762)</name>
    <name type="common">Angels' share fungus</name>
    <name type="synonym">Baudoinia compniacensis (strain UAMH 10762)</name>
    <dbReference type="NCBI Taxonomy" id="717646"/>
    <lineage>
        <taxon>Eukaryota</taxon>
        <taxon>Fungi</taxon>
        <taxon>Dikarya</taxon>
        <taxon>Ascomycota</taxon>
        <taxon>Pezizomycotina</taxon>
        <taxon>Dothideomycetes</taxon>
        <taxon>Dothideomycetidae</taxon>
        <taxon>Mycosphaerellales</taxon>
        <taxon>Teratosphaeriaceae</taxon>
        <taxon>Baudoinia</taxon>
    </lineage>
</organism>
<feature type="transmembrane region" description="Helical" evidence="1">
    <location>
        <begin position="43"/>
        <end position="69"/>
    </location>
</feature>
<keyword evidence="1" id="KW-1133">Transmembrane helix</keyword>
<gene>
    <name evidence="2" type="ORF">BAUCODRAFT_436086</name>
</gene>
<dbReference type="HOGENOM" id="CLU_1133405_0_0_1"/>
<dbReference type="KEGG" id="bcom:BAUCODRAFT_436086"/>
<dbReference type="Proteomes" id="UP000011761">
    <property type="component" value="Unassembled WGS sequence"/>
</dbReference>
<keyword evidence="3" id="KW-1185">Reference proteome</keyword>
<accession>M2MZJ9</accession>
<sequence length="245" mass="26068">MANASSLTNTTLTSVNSTLASNLTLCAHKALYLAHASNKTVGAIWAASFVIGSYFPGIYLVACAAFGYFDDADRYHLFGSVVSPLATGFFVLTLVSIILAQQWGDYCKAGSSHKSDAGTWAVLAIFVLVPLVVMIVLSASVLVGSVHGIWSSYGRQVRWWHPTLRVRLLQRRRARTASKKDGVAVSGSSAQLANDGVSESQYQLASVDGASAASRELEDGAVGAHYGELLFPHIKDTAAPPQYTP</sequence>
<evidence type="ECO:0000256" key="1">
    <source>
        <dbReference type="SAM" id="Phobius"/>
    </source>
</evidence>
<protein>
    <submittedName>
        <fullName evidence="2">Uncharacterized protein</fullName>
    </submittedName>
</protein>
<name>M2MZJ9_BAUPA</name>
<keyword evidence="1" id="KW-0472">Membrane</keyword>
<keyword evidence="1" id="KW-0812">Transmembrane</keyword>
<dbReference type="EMBL" id="KB445554">
    <property type="protein sequence ID" value="EMC97033.1"/>
    <property type="molecule type" value="Genomic_DNA"/>
</dbReference>
<feature type="transmembrane region" description="Helical" evidence="1">
    <location>
        <begin position="120"/>
        <end position="150"/>
    </location>
</feature>
<evidence type="ECO:0000313" key="3">
    <source>
        <dbReference type="Proteomes" id="UP000011761"/>
    </source>
</evidence>
<feature type="transmembrane region" description="Helical" evidence="1">
    <location>
        <begin position="81"/>
        <end position="100"/>
    </location>
</feature>
<reference evidence="2 3" key="1">
    <citation type="journal article" date="2012" name="PLoS Pathog.">
        <title>Diverse lifestyles and strategies of plant pathogenesis encoded in the genomes of eighteen Dothideomycetes fungi.</title>
        <authorList>
            <person name="Ohm R.A."/>
            <person name="Feau N."/>
            <person name="Henrissat B."/>
            <person name="Schoch C.L."/>
            <person name="Horwitz B.A."/>
            <person name="Barry K.W."/>
            <person name="Condon B.J."/>
            <person name="Copeland A.C."/>
            <person name="Dhillon B."/>
            <person name="Glaser F."/>
            <person name="Hesse C.N."/>
            <person name="Kosti I."/>
            <person name="LaButti K."/>
            <person name="Lindquist E.A."/>
            <person name="Lucas S."/>
            <person name="Salamov A.A."/>
            <person name="Bradshaw R.E."/>
            <person name="Ciuffetti L."/>
            <person name="Hamelin R.C."/>
            <person name="Kema G.H.J."/>
            <person name="Lawrence C."/>
            <person name="Scott J.A."/>
            <person name="Spatafora J.W."/>
            <person name="Turgeon B.G."/>
            <person name="de Wit P.J.G.M."/>
            <person name="Zhong S."/>
            <person name="Goodwin S.B."/>
            <person name="Grigoriev I.V."/>
        </authorList>
    </citation>
    <scope>NUCLEOTIDE SEQUENCE [LARGE SCALE GENOMIC DNA]</scope>
    <source>
        <strain evidence="2 3">UAMH 10762</strain>
    </source>
</reference>
<dbReference type="RefSeq" id="XP_007675612.1">
    <property type="nucleotide sequence ID" value="XM_007677422.1"/>
</dbReference>
<dbReference type="AlphaFoldDB" id="M2MZJ9"/>
<proteinExistence type="predicted"/>
<dbReference type="GeneID" id="19114314"/>